<dbReference type="Pfam" id="PF02954">
    <property type="entry name" value="HTH_8"/>
    <property type="match status" value="1"/>
</dbReference>
<dbReference type="SMART" id="SM00382">
    <property type="entry name" value="AAA"/>
    <property type="match status" value="1"/>
</dbReference>
<keyword evidence="10" id="KW-1185">Reference proteome</keyword>
<dbReference type="SMART" id="SM00448">
    <property type="entry name" value="REC"/>
    <property type="match status" value="1"/>
</dbReference>
<dbReference type="Proteomes" id="UP000060487">
    <property type="component" value="Unassembled WGS sequence"/>
</dbReference>
<evidence type="ECO:0000256" key="2">
    <source>
        <dbReference type="ARBA" id="ARBA00022840"/>
    </source>
</evidence>
<dbReference type="InterPro" id="IPR009057">
    <property type="entry name" value="Homeodomain-like_sf"/>
</dbReference>
<dbReference type="Pfam" id="PF00072">
    <property type="entry name" value="Response_reg"/>
    <property type="match status" value="1"/>
</dbReference>
<accession>A0ABR5SJQ3</accession>
<dbReference type="PROSITE" id="PS50045">
    <property type="entry name" value="SIGMA54_INTERACT_4"/>
    <property type="match status" value="1"/>
</dbReference>
<evidence type="ECO:0000313" key="10">
    <source>
        <dbReference type="Proteomes" id="UP000060487"/>
    </source>
</evidence>
<evidence type="ECO:0000256" key="5">
    <source>
        <dbReference type="ARBA" id="ARBA00023163"/>
    </source>
</evidence>
<dbReference type="InterPro" id="IPR002197">
    <property type="entry name" value="HTH_Fis"/>
</dbReference>
<feature type="modified residue" description="4-aspartylphosphate" evidence="6">
    <location>
        <position position="54"/>
    </location>
</feature>
<dbReference type="CDD" id="cd00009">
    <property type="entry name" value="AAA"/>
    <property type="match status" value="1"/>
</dbReference>
<evidence type="ECO:0000256" key="4">
    <source>
        <dbReference type="ARBA" id="ARBA00023125"/>
    </source>
</evidence>
<evidence type="ECO:0000256" key="6">
    <source>
        <dbReference type="PROSITE-ProRule" id="PRU00169"/>
    </source>
</evidence>
<gene>
    <name evidence="9" type="ORF">ASN18_0412</name>
</gene>
<protein>
    <submittedName>
        <fullName evidence="9">DNA-binding transcriptional response regulator</fullName>
    </submittedName>
</protein>
<dbReference type="InterPro" id="IPR025944">
    <property type="entry name" value="Sigma_54_int_dom_CS"/>
</dbReference>
<dbReference type="RefSeq" id="WP_085050939.1">
    <property type="nucleotide sequence ID" value="NZ_LNQR01000019.1"/>
</dbReference>
<dbReference type="PROSITE" id="PS00688">
    <property type="entry name" value="SIGMA54_INTERACT_3"/>
    <property type="match status" value="1"/>
</dbReference>
<keyword evidence="6" id="KW-0597">Phosphoprotein</keyword>
<keyword evidence="4 9" id="KW-0238">DNA-binding</keyword>
<dbReference type="InterPro" id="IPR003593">
    <property type="entry name" value="AAA+_ATPase"/>
</dbReference>
<dbReference type="SUPFAM" id="SSF52172">
    <property type="entry name" value="CheY-like"/>
    <property type="match status" value="1"/>
</dbReference>
<dbReference type="PANTHER" id="PTHR32071">
    <property type="entry name" value="TRANSCRIPTIONAL REGULATORY PROTEIN"/>
    <property type="match status" value="1"/>
</dbReference>
<comment type="caution">
    <text evidence="9">The sequence shown here is derived from an EMBL/GenBank/DDBJ whole genome shotgun (WGS) entry which is preliminary data.</text>
</comment>
<dbReference type="Pfam" id="PF25601">
    <property type="entry name" value="AAA_lid_14"/>
    <property type="match status" value="1"/>
</dbReference>
<dbReference type="SUPFAM" id="SSF46689">
    <property type="entry name" value="Homeodomain-like"/>
    <property type="match status" value="1"/>
</dbReference>
<dbReference type="InterPro" id="IPR011006">
    <property type="entry name" value="CheY-like_superfamily"/>
</dbReference>
<proteinExistence type="predicted"/>
<dbReference type="SUPFAM" id="SSF52540">
    <property type="entry name" value="P-loop containing nucleoside triphosphate hydrolases"/>
    <property type="match status" value="1"/>
</dbReference>
<reference evidence="9 10" key="1">
    <citation type="submission" date="2015-11" db="EMBL/GenBank/DDBJ databases">
        <authorList>
            <person name="Lin W."/>
        </authorList>
    </citation>
    <scope>NUCLEOTIDE SEQUENCE [LARGE SCALE GENOMIC DNA]</scope>
    <source>
        <strain evidence="9 10">HCH-1</strain>
    </source>
</reference>
<evidence type="ECO:0000256" key="3">
    <source>
        <dbReference type="ARBA" id="ARBA00023015"/>
    </source>
</evidence>
<evidence type="ECO:0000313" key="9">
    <source>
        <dbReference type="EMBL" id="KWT92826.1"/>
    </source>
</evidence>
<dbReference type="Gene3D" id="3.40.50.2300">
    <property type="match status" value="1"/>
</dbReference>
<dbReference type="InterPro" id="IPR058031">
    <property type="entry name" value="AAA_lid_NorR"/>
</dbReference>
<keyword evidence="3" id="KW-0805">Transcription regulation</keyword>
<evidence type="ECO:0000259" key="8">
    <source>
        <dbReference type="PROSITE" id="PS50110"/>
    </source>
</evidence>
<dbReference type="PROSITE" id="PS00676">
    <property type="entry name" value="SIGMA54_INTERACT_2"/>
    <property type="match status" value="1"/>
</dbReference>
<organism evidence="9 10">
    <name type="scientific">Candidatus Magnetominusculus xianensis</name>
    <dbReference type="NCBI Taxonomy" id="1748249"/>
    <lineage>
        <taxon>Bacteria</taxon>
        <taxon>Pseudomonadati</taxon>
        <taxon>Nitrospirota</taxon>
        <taxon>Nitrospiria</taxon>
        <taxon>Nitrospirales</taxon>
        <taxon>Nitrospiraceae</taxon>
        <taxon>Candidatus Magnetominusculus</taxon>
    </lineage>
</organism>
<name>A0ABR5SJQ3_9BACT</name>
<dbReference type="PANTHER" id="PTHR32071:SF113">
    <property type="entry name" value="ALGINATE BIOSYNTHESIS TRANSCRIPTIONAL REGULATORY PROTEIN ALGB"/>
    <property type="match status" value="1"/>
</dbReference>
<sequence length="461" mass="51416">MNQGKILVVEDEKSMNDILKLLLEGEGYDVISAYDGREGLEILKKDIFDIVITDIKMPLGSGHEILKGVKELSPETMVLMITAFGTTEDAIEAMKSGAYDYINKPFKIDEIRLIVKNALERRLLSREVKNLRSQVVFTFQKVAGKSKAIRDLLLSIPKVAESSANVLITGESGCGKELIARAIHNLSKRVAKEFIPINCAALPEGLLESELFGYMRGSFTGANSNKTGLFEAADGGIIFLDEIGDMPLNLQAKLLRVLEDGSFRRIGGTKDITVDVRIISATNKILKDEAAAGRFRADLFYRLNVIPIHLPPLRDRKEDIPVLIDHYLDKNNAAHVKFTRGAIDVMMKYPWPGNVRELENTLDRLLTFTDKSVITEEEIPEDIRSGQTVSQPVPCLEGVKFIEGVEFSEGGVSLDDILMETEKRYLLMALEKAGGSKTDAARLLNISFRQFRHRLKKYGIN</sequence>
<dbReference type="GO" id="GO:0003677">
    <property type="term" value="F:DNA binding"/>
    <property type="evidence" value="ECO:0007669"/>
    <property type="project" value="UniProtKB-KW"/>
</dbReference>
<keyword evidence="2" id="KW-0067">ATP-binding</keyword>
<dbReference type="PRINTS" id="PR01590">
    <property type="entry name" value="HTHFIS"/>
</dbReference>
<dbReference type="Pfam" id="PF00158">
    <property type="entry name" value="Sigma54_activat"/>
    <property type="match status" value="1"/>
</dbReference>
<dbReference type="Gene3D" id="3.40.50.300">
    <property type="entry name" value="P-loop containing nucleotide triphosphate hydrolases"/>
    <property type="match status" value="1"/>
</dbReference>
<dbReference type="Gene3D" id="1.10.8.60">
    <property type="match status" value="1"/>
</dbReference>
<evidence type="ECO:0000256" key="1">
    <source>
        <dbReference type="ARBA" id="ARBA00022741"/>
    </source>
</evidence>
<feature type="domain" description="Sigma-54 factor interaction" evidence="7">
    <location>
        <begin position="142"/>
        <end position="367"/>
    </location>
</feature>
<dbReference type="InterPro" id="IPR002078">
    <property type="entry name" value="Sigma_54_int"/>
</dbReference>
<dbReference type="InterPro" id="IPR001789">
    <property type="entry name" value="Sig_transdc_resp-reg_receiver"/>
</dbReference>
<evidence type="ECO:0000259" key="7">
    <source>
        <dbReference type="PROSITE" id="PS50045"/>
    </source>
</evidence>
<keyword evidence="5" id="KW-0804">Transcription</keyword>
<dbReference type="Gene3D" id="1.10.10.60">
    <property type="entry name" value="Homeodomain-like"/>
    <property type="match status" value="1"/>
</dbReference>
<feature type="domain" description="Response regulatory" evidence="8">
    <location>
        <begin position="5"/>
        <end position="119"/>
    </location>
</feature>
<dbReference type="InterPro" id="IPR025943">
    <property type="entry name" value="Sigma_54_int_dom_ATP-bd_2"/>
</dbReference>
<dbReference type="EMBL" id="LNQR01000019">
    <property type="protein sequence ID" value="KWT92826.1"/>
    <property type="molecule type" value="Genomic_DNA"/>
</dbReference>
<keyword evidence="1" id="KW-0547">Nucleotide-binding</keyword>
<dbReference type="InterPro" id="IPR027417">
    <property type="entry name" value="P-loop_NTPase"/>
</dbReference>
<dbReference type="PROSITE" id="PS50110">
    <property type="entry name" value="RESPONSE_REGULATORY"/>
    <property type="match status" value="1"/>
</dbReference>